<sequence>MDTDGRHTPPTERDRSPHPDRGRGRRSRSVRRTALAVAGTIGVLLLVHMFVAQPFRIPSDSMANTLEVGDRVLVNKLAYRFGNLPARGDVVVFDGAGSFDPVRSDGSDYVKRVVGVGGDRVTCCDERGRIEVNGEPADEAYLHPGDRPSAVPFDIEVPEGRLWVMGDHRSRSSDSRDHLGSPGGGTVPVDRVVGRVDWIVWPAGRWSSPRDRHG</sequence>
<keyword evidence="11" id="KW-1185">Reference proteome</keyword>
<comment type="subcellular location">
    <subcellularLocation>
        <location evidence="2">Cell membrane</location>
        <topology evidence="2">Single-pass type II membrane protein</topology>
    </subcellularLocation>
    <subcellularLocation>
        <location evidence="7">Membrane</location>
        <topology evidence="7">Single-pass type II membrane protein</topology>
    </subcellularLocation>
</comment>
<feature type="domain" description="Peptidase S26" evidence="9">
    <location>
        <begin position="32"/>
        <end position="201"/>
    </location>
</feature>
<comment type="similarity">
    <text evidence="3 7">Belongs to the peptidase S26 family.</text>
</comment>
<feature type="compositionally biased region" description="Basic and acidic residues" evidence="8">
    <location>
        <begin position="168"/>
        <end position="179"/>
    </location>
</feature>
<dbReference type="InterPro" id="IPR019533">
    <property type="entry name" value="Peptidase_S26"/>
</dbReference>
<dbReference type="OrthoDB" id="9815782at2"/>
<dbReference type="NCBIfam" id="TIGR02227">
    <property type="entry name" value="sigpep_I_bact"/>
    <property type="match status" value="1"/>
</dbReference>
<keyword evidence="7" id="KW-0472">Membrane</keyword>
<evidence type="ECO:0000259" key="9">
    <source>
        <dbReference type="Pfam" id="PF10502"/>
    </source>
</evidence>
<dbReference type="InterPro" id="IPR019758">
    <property type="entry name" value="Pept_S26A_signal_pept_1_CS"/>
</dbReference>
<comment type="catalytic activity">
    <reaction evidence="1 7">
        <text>Cleavage of hydrophobic, N-terminal signal or leader sequences from secreted and periplasmic proteins.</text>
        <dbReference type="EC" id="3.4.21.89"/>
    </reaction>
</comment>
<reference evidence="10 11" key="1">
    <citation type="submission" date="2019-11" db="EMBL/GenBank/DDBJ databases">
        <authorList>
            <person name="Yuan L."/>
        </authorList>
    </citation>
    <scope>NUCLEOTIDE SEQUENCE [LARGE SCALE GENOMIC DNA]</scope>
    <source>
        <strain evidence="10 11">TRM43335</strain>
    </source>
</reference>
<dbReference type="Proteomes" id="UP000473014">
    <property type="component" value="Unassembled WGS sequence"/>
</dbReference>
<dbReference type="EMBL" id="WIXO01000001">
    <property type="protein sequence ID" value="MTE21208.1"/>
    <property type="molecule type" value="Genomic_DNA"/>
</dbReference>
<evidence type="ECO:0000256" key="4">
    <source>
        <dbReference type="ARBA" id="ARBA00013208"/>
    </source>
</evidence>
<dbReference type="AlphaFoldDB" id="A0A6G2BG14"/>
<evidence type="ECO:0000256" key="8">
    <source>
        <dbReference type="SAM" id="MobiDB-lite"/>
    </source>
</evidence>
<dbReference type="GO" id="GO:0009003">
    <property type="term" value="F:signal peptidase activity"/>
    <property type="evidence" value="ECO:0007669"/>
    <property type="project" value="UniProtKB-EC"/>
</dbReference>
<dbReference type="SUPFAM" id="SSF51306">
    <property type="entry name" value="LexA/Signal peptidase"/>
    <property type="match status" value="1"/>
</dbReference>
<dbReference type="GO" id="GO:0005886">
    <property type="term" value="C:plasma membrane"/>
    <property type="evidence" value="ECO:0007669"/>
    <property type="project" value="UniProtKB-SubCell"/>
</dbReference>
<dbReference type="RefSeq" id="WP_155072036.1">
    <property type="nucleotide sequence ID" value="NZ_WIXO01000001.1"/>
</dbReference>
<keyword evidence="7" id="KW-0645">Protease</keyword>
<comment type="caution">
    <text evidence="10">The sequence shown here is derived from an EMBL/GenBank/DDBJ whole genome shotgun (WGS) entry which is preliminary data.</text>
</comment>
<evidence type="ECO:0000256" key="6">
    <source>
        <dbReference type="PIRSR" id="PIRSR600223-1"/>
    </source>
</evidence>
<evidence type="ECO:0000256" key="2">
    <source>
        <dbReference type="ARBA" id="ARBA00004401"/>
    </source>
</evidence>
<keyword evidence="7" id="KW-0812">Transmembrane</keyword>
<dbReference type="InterPro" id="IPR036286">
    <property type="entry name" value="LexA/Signal_pep-like_sf"/>
</dbReference>
<dbReference type="CDD" id="cd06530">
    <property type="entry name" value="S26_SPase_I"/>
    <property type="match status" value="1"/>
</dbReference>
<feature type="compositionally biased region" description="Basic and acidic residues" evidence="8">
    <location>
        <begin position="1"/>
        <end position="22"/>
    </location>
</feature>
<evidence type="ECO:0000313" key="10">
    <source>
        <dbReference type="EMBL" id="MTE21208.1"/>
    </source>
</evidence>
<evidence type="ECO:0000256" key="5">
    <source>
        <dbReference type="ARBA" id="ARBA00022801"/>
    </source>
</evidence>
<protein>
    <recommendedName>
        <fullName evidence="4 7">Signal peptidase I</fullName>
        <ecNumber evidence="4 7">3.4.21.89</ecNumber>
    </recommendedName>
</protein>
<gene>
    <name evidence="10" type="primary">lepB</name>
    <name evidence="10" type="ORF">F0L17_19210</name>
</gene>
<feature type="active site" evidence="6">
    <location>
        <position position="111"/>
    </location>
</feature>
<dbReference type="Gene3D" id="2.10.109.10">
    <property type="entry name" value="Umud Fragment, subunit A"/>
    <property type="match status" value="1"/>
</dbReference>
<keyword evidence="7" id="KW-1133">Transmembrane helix</keyword>
<accession>A0A6G2BG14</accession>
<feature type="transmembrane region" description="Helical" evidence="7">
    <location>
        <begin position="33"/>
        <end position="51"/>
    </location>
</feature>
<proteinExistence type="inferred from homology"/>
<organism evidence="10 11">
    <name type="scientific">Streptomyces taklimakanensis</name>
    <dbReference type="NCBI Taxonomy" id="2569853"/>
    <lineage>
        <taxon>Bacteria</taxon>
        <taxon>Bacillati</taxon>
        <taxon>Actinomycetota</taxon>
        <taxon>Actinomycetes</taxon>
        <taxon>Kitasatosporales</taxon>
        <taxon>Streptomycetaceae</taxon>
        <taxon>Streptomyces</taxon>
    </lineage>
</organism>
<feature type="region of interest" description="Disordered" evidence="8">
    <location>
        <begin position="1"/>
        <end position="31"/>
    </location>
</feature>
<keyword evidence="5 7" id="KW-0378">Hydrolase</keyword>
<evidence type="ECO:0000313" key="11">
    <source>
        <dbReference type="Proteomes" id="UP000473014"/>
    </source>
</evidence>
<dbReference type="GO" id="GO:0004252">
    <property type="term" value="F:serine-type endopeptidase activity"/>
    <property type="evidence" value="ECO:0007669"/>
    <property type="project" value="InterPro"/>
</dbReference>
<feature type="active site" evidence="6">
    <location>
        <position position="61"/>
    </location>
</feature>
<dbReference type="EC" id="3.4.21.89" evidence="4 7"/>
<dbReference type="PANTHER" id="PTHR43390">
    <property type="entry name" value="SIGNAL PEPTIDASE I"/>
    <property type="match status" value="1"/>
</dbReference>
<dbReference type="GO" id="GO:0006465">
    <property type="term" value="P:signal peptide processing"/>
    <property type="evidence" value="ECO:0007669"/>
    <property type="project" value="InterPro"/>
</dbReference>
<dbReference type="InterPro" id="IPR000223">
    <property type="entry name" value="Pept_S26A_signal_pept_1"/>
</dbReference>
<evidence type="ECO:0000256" key="1">
    <source>
        <dbReference type="ARBA" id="ARBA00000677"/>
    </source>
</evidence>
<dbReference type="PROSITE" id="PS00761">
    <property type="entry name" value="SPASE_I_3"/>
    <property type="match status" value="1"/>
</dbReference>
<name>A0A6G2BG14_9ACTN</name>
<dbReference type="PRINTS" id="PR00727">
    <property type="entry name" value="LEADERPTASE"/>
</dbReference>
<dbReference type="Pfam" id="PF10502">
    <property type="entry name" value="Peptidase_S26"/>
    <property type="match status" value="1"/>
</dbReference>
<evidence type="ECO:0000256" key="7">
    <source>
        <dbReference type="RuleBase" id="RU362042"/>
    </source>
</evidence>
<feature type="region of interest" description="Disordered" evidence="8">
    <location>
        <begin position="168"/>
        <end position="188"/>
    </location>
</feature>
<dbReference type="PANTHER" id="PTHR43390:SF1">
    <property type="entry name" value="CHLOROPLAST PROCESSING PEPTIDASE"/>
    <property type="match status" value="1"/>
</dbReference>
<evidence type="ECO:0000256" key="3">
    <source>
        <dbReference type="ARBA" id="ARBA00009370"/>
    </source>
</evidence>